<evidence type="ECO:0000313" key="3">
    <source>
        <dbReference type="EMBL" id="BCJ86616.1"/>
    </source>
</evidence>
<dbReference type="Pfam" id="PF07811">
    <property type="entry name" value="TadE"/>
    <property type="match status" value="1"/>
</dbReference>
<protein>
    <recommendedName>
        <fullName evidence="2">TadE-like domain-containing protein</fullName>
    </recommendedName>
</protein>
<organism evidence="3 4">
    <name type="scientific">Effusibacillus dendaii</name>
    <dbReference type="NCBI Taxonomy" id="2743772"/>
    <lineage>
        <taxon>Bacteria</taxon>
        <taxon>Bacillati</taxon>
        <taxon>Bacillota</taxon>
        <taxon>Bacilli</taxon>
        <taxon>Bacillales</taxon>
        <taxon>Alicyclobacillaceae</taxon>
        <taxon>Effusibacillus</taxon>
    </lineage>
</organism>
<dbReference type="InterPro" id="IPR012495">
    <property type="entry name" value="TadE-like_dom"/>
</dbReference>
<accession>A0A7I8DCQ9</accession>
<evidence type="ECO:0000259" key="2">
    <source>
        <dbReference type="Pfam" id="PF07811"/>
    </source>
</evidence>
<keyword evidence="1" id="KW-0472">Membrane</keyword>
<evidence type="ECO:0000313" key="4">
    <source>
        <dbReference type="Proteomes" id="UP000593802"/>
    </source>
</evidence>
<sequence length="148" mass="16226">MGKFLKTCVSIPLKKYARDQQGQALSEFVMILPILLLLMMGALIMGLIVYAKLVVVLAASQGARVGGAIYNDQTLSVWQKQQKITNTALSILTHGLSGVDRKVSIRSNGDQVEVTVSYRQNVLVPVIRSLFGNQSTFLVEYTAVARKL</sequence>
<gene>
    <name evidence="3" type="ORF">skT53_16010</name>
</gene>
<dbReference type="EMBL" id="AP023366">
    <property type="protein sequence ID" value="BCJ86616.1"/>
    <property type="molecule type" value="Genomic_DNA"/>
</dbReference>
<keyword evidence="1" id="KW-0812">Transmembrane</keyword>
<name>A0A7I8DCQ9_9BACL</name>
<dbReference type="AlphaFoldDB" id="A0A7I8DCQ9"/>
<dbReference type="Proteomes" id="UP000593802">
    <property type="component" value="Chromosome"/>
</dbReference>
<keyword evidence="4" id="KW-1185">Reference proteome</keyword>
<feature type="transmembrane region" description="Helical" evidence="1">
    <location>
        <begin position="28"/>
        <end position="51"/>
    </location>
</feature>
<evidence type="ECO:0000256" key="1">
    <source>
        <dbReference type="SAM" id="Phobius"/>
    </source>
</evidence>
<keyword evidence="1" id="KW-1133">Transmembrane helix</keyword>
<proteinExistence type="predicted"/>
<reference evidence="3 4" key="1">
    <citation type="submission" date="2020-08" db="EMBL/GenBank/DDBJ databases">
        <title>Complete Genome Sequence of Effusibacillus dendaii Strain skT53, Isolated from Farmland soil.</title>
        <authorList>
            <person name="Konishi T."/>
            <person name="Kawasaki H."/>
        </authorList>
    </citation>
    <scope>NUCLEOTIDE SEQUENCE [LARGE SCALE GENOMIC DNA]</scope>
    <source>
        <strain evidence="4">skT53</strain>
    </source>
</reference>
<feature type="domain" description="TadE-like" evidence="2">
    <location>
        <begin position="22"/>
        <end position="64"/>
    </location>
</feature>
<dbReference type="KEGG" id="eff:skT53_16010"/>
<dbReference type="RefSeq" id="WP_200760603.1">
    <property type="nucleotide sequence ID" value="NZ_AP023366.1"/>
</dbReference>